<dbReference type="GO" id="GO:0022857">
    <property type="term" value="F:transmembrane transporter activity"/>
    <property type="evidence" value="ECO:0007669"/>
    <property type="project" value="InterPro"/>
</dbReference>
<dbReference type="GO" id="GO:0005886">
    <property type="term" value="C:plasma membrane"/>
    <property type="evidence" value="ECO:0007669"/>
    <property type="project" value="UniProtKB-SubCell"/>
</dbReference>
<dbReference type="InterPro" id="IPR050189">
    <property type="entry name" value="MFS_Efflux_Transporters"/>
</dbReference>
<gene>
    <name evidence="9" type="ORF">CV102_22895</name>
</gene>
<evidence type="ECO:0000313" key="10">
    <source>
        <dbReference type="Proteomes" id="UP000766904"/>
    </source>
</evidence>
<dbReference type="InterPro" id="IPR011701">
    <property type="entry name" value="MFS"/>
</dbReference>
<keyword evidence="5 7" id="KW-0472">Membrane</keyword>
<proteinExistence type="predicted"/>
<feature type="transmembrane region" description="Helical" evidence="7">
    <location>
        <begin position="53"/>
        <end position="74"/>
    </location>
</feature>
<dbReference type="OrthoDB" id="29061at2157"/>
<feature type="transmembrane region" description="Helical" evidence="7">
    <location>
        <begin position="317"/>
        <end position="341"/>
    </location>
</feature>
<protein>
    <submittedName>
        <fullName evidence="9">MFS transporter</fullName>
    </submittedName>
</protein>
<dbReference type="InterPro" id="IPR036259">
    <property type="entry name" value="MFS_trans_sf"/>
</dbReference>
<feature type="transmembrane region" description="Helical" evidence="7">
    <location>
        <begin position="258"/>
        <end position="277"/>
    </location>
</feature>
<keyword evidence="4 7" id="KW-1133">Transmembrane helix</keyword>
<dbReference type="Pfam" id="PF07690">
    <property type="entry name" value="MFS_1"/>
    <property type="match status" value="1"/>
</dbReference>
<feature type="transmembrane region" description="Helical" evidence="7">
    <location>
        <begin position="380"/>
        <end position="404"/>
    </location>
</feature>
<evidence type="ECO:0000256" key="2">
    <source>
        <dbReference type="ARBA" id="ARBA00022475"/>
    </source>
</evidence>
<evidence type="ECO:0000256" key="5">
    <source>
        <dbReference type="ARBA" id="ARBA00023136"/>
    </source>
</evidence>
<feature type="transmembrane region" description="Helical" evidence="7">
    <location>
        <begin position="152"/>
        <end position="176"/>
    </location>
</feature>
<feature type="transmembrane region" description="Helical" evidence="7">
    <location>
        <begin position="353"/>
        <end position="374"/>
    </location>
</feature>
<feature type="domain" description="Major facilitator superfamily (MFS) profile" evidence="8">
    <location>
        <begin position="26"/>
        <end position="406"/>
    </location>
</feature>
<dbReference type="Proteomes" id="UP000766904">
    <property type="component" value="Unassembled WGS sequence"/>
</dbReference>
<organism evidence="9 10">
    <name type="scientific">Natronococcus pandeyae</name>
    <dbReference type="NCBI Taxonomy" id="2055836"/>
    <lineage>
        <taxon>Archaea</taxon>
        <taxon>Methanobacteriati</taxon>
        <taxon>Methanobacteriota</taxon>
        <taxon>Stenosarchaea group</taxon>
        <taxon>Halobacteria</taxon>
        <taxon>Halobacteriales</taxon>
        <taxon>Natrialbaceae</taxon>
        <taxon>Natronococcus</taxon>
    </lineage>
</organism>
<keyword evidence="2" id="KW-1003">Cell membrane</keyword>
<evidence type="ECO:0000256" key="7">
    <source>
        <dbReference type="SAM" id="Phobius"/>
    </source>
</evidence>
<dbReference type="PANTHER" id="PTHR43124:SF3">
    <property type="entry name" value="CHLORAMPHENICOL EFFLUX PUMP RV0191"/>
    <property type="match status" value="1"/>
</dbReference>
<name>A0A8J8TPX5_9EURY</name>
<dbReference type="EMBL" id="PHNJ01000019">
    <property type="protein sequence ID" value="TYL36310.1"/>
    <property type="molecule type" value="Genomic_DNA"/>
</dbReference>
<comment type="subcellular location">
    <subcellularLocation>
        <location evidence="1">Cell membrane</location>
        <topology evidence="1">Multi-pass membrane protein</topology>
    </subcellularLocation>
</comment>
<dbReference type="RefSeq" id="WP_148860308.1">
    <property type="nucleotide sequence ID" value="NZ_PHNJ01000019.1"/>
</dbReference>
<feature type="region of interest" description="Disordered" evidence="6">
    <location>
        <begin position="1"/>
        <end position="23"/>
    </location>
</feature>
<keyword evidence="3 7" id="KW-0812">Transmembrane</keyword>
<evidence type="ECO:0000256" key="4">
    <source>
        <dbReference type="ARBA" id="ARBA00022989"/>
    </source>
</evidence>
<feature type="transmembrane region" description="Helical" evidence="7">
    <location>
        <begin position="94"/>
        <end position="112"/>
    </location>
</feature>
<dbReference type="AlphaFoldDB" id="A0A8J8TPX5"/>
<feature type="transmembrane region" description="Helical" evidence="7">
    <location>
        <begin position="289"/>
        <end position="311"/>
    </location>
</feature>
<dbReference type="PROSITE" id="PS50850">
    <property type="entry name" value="MFS"/>
    <property type="match status" value="1"/>
</dbReference>
<evidence type="ECO:0000256" key="3">
    <source>
        <dbReference type="ARBA" id="ARBA00022692"/>
    </source>
</evidence>
<dbReference type="SUPFAM" id="SSF103473">
    <property type="entry name" value="MFS general substrate transporter"/>
    <property type="match status" value="1"/>
</dbReference>
<feature type="transmembrane region" description="Helical" evidence="7">
    <location>
        <begin position="230"/>
        <end position="252"/>
    </location>
</feature>
<accession>A0A8J8TPX5</accession>
<evidence type="ECO:0000256" key="6">
    <source>
        <dbReference type="SAM" id="MobiDB-lite"/>
    </source>
</evidence>
<dbReference type="PANTHER" id="PTHR43124">
    <property type="entry name" value="PURINE EFFLUX PUMP PBUE"/>
    <property type="match status" value="1"/>
</dbReference>
<evidence type="ECO:0000313" key="9">
    <source>
        <dbReference type="EMBL" id="TYL36310.1"/>
    </source>
</evidence>
<feature type="transmembrane region" description="Helical" evidence="7">
    <location>
        <begin position="28"/>
        <end position="47"/>
    </location>
</feature>
<feature type="transmembrane region" description="Helical" evidence="7">
    <location>
        <begin position="182"/>
        <end position="201"/>
    </location>
</feature>
<dbReference type="InterPro" id="IPR020846">
    <property type="entry name" value="MFS_dom"/>
</dbReference>
<evidence type="ECO:0000259" key="8">
    <source>
        <dbReference type="PROSITE" id="PS50850"/>
    </source>
</evidence>
<comment type="caution">
    <text evidence="9">The sequence shown here is derived from an EMBL/GenBank/DDBJ whole genome shotgun (WGS) entry which is preliminary data.</text>
</comment>
<dbReference type="Gene3D" id="1.20.1250.20">
    <property type="entry name" value="MFS general substrate transporter like domains"/>
    <property type="match status" value="1"/>
</dbReference>
<keyword evidence="10" id="KW-1185">Reference proteome</keyword>
<sequence>MTDGEPITSGSLESDADEPTSSGNRTHVLAAVSGGFGTIAVGLLIMAPLLPAIIADLAITPFQAGIGLSVMWGLNALGQYPGGRVSDVTSRKTVLVFGLVGFVIGFGVVMASATFVGYLVGIAVLGLCSGVYPATGYTLLSELYAERRGKAFGIYTAFWDVGGGLSAGFATAALAAGEWRLAFPPVIGLTIVAAFLIHSWSDEPHSLSRVRFDVRETIGRVVLGRKSKQLIVAFCLFFLTWQGAVSFLPTFLQQEKGLSAGTAATAFASLFLVGMVTKPLSGNLGDRFGRLRTAICALTIGTAGLVALTIAQSTWALLGAVVLFAIGLMSVTPPLLAYVMATFPDSNAGADIGSFRTIYMGIGSLGPAYVGFIADLSTYAVAFGGLLVSLLASTVLVFSVLSVCDS</sequence>
<reference evidence="9" key="1">
    <citation type="submission" date="2017-11" db="EMBL/GenBank/DDBJ databases">
        <authorList>
            <person name="Kajale S.C."/>
            <person name="Sharma A."/>
        </authorList>
    </citation>
    <scope>NUCLEOTIDE SEQUENCE</scope>
    <source>
        <strain evidence="9">LS1_42</strain>
    </source>
</reference>
<evidence type="ECO:0000256" key="1">
    <source>
        <dbReference type="ARBA" id="ARBA00004651"/>
    </source>
</evidence>
<feature type="transmembrane region" description="Helical" evidence="7">
    <location>
        <begin position="118"/>
        <end position="140"/>
    </location>
</feature>